<dbReference type="EMBL" id="LNQE01000939">
    <property type="protein sequence ID" value="KUG22811.1"/>
    <property type="molecule type" value="Genomic_DNA"/>
</dbReference>
<proteinExistence type="predicted"/>
<dbReference type="AlphaFoldDB" id="A0A0W8FPM6"/>
<protein>
    <submittedName>
        <fullName evidence="1">Uncharacterized protein</fullName>
    </submittedName>
</protein>
<sequence length="417" mass="45838">MNKKTTGAWIIHHSRKLEGVANVSQDYEQIILAGKCGTMLNALAASVQVDVTKVRLHALAKANGISVRFELPAILNELQKQRLIDHGDSGLSVLGLTTVKTLEHTATIFEESSPDKNEKAAIEVSEMVSDIPIAKSDTAEYLADNFSLSNKDTNEILKQYEQIGFFDSEVIDNERLYFNGNLFRHEEIMKVNAVLSSLRSEDKKRLAELSEKLNALGCIPKREAIIILGDILYSKVCAIGFIDENTIGNEAGMFSFVTLPAAFSKFTNSIVDDAFDLAKAFVTSLTYGMTSSPHSRGRITMIEALMKKLISGSWVGPATAIGQDYKVLEVKGVLEVKPTGDGRYFMRLLKKDVGRMALMVITAGEASTDTLLNMPSVSATKYEGPEVNRVIVRKQQTEPLRKGVAMLLNDLRTGGIR</sequence>
<gene>
    <name evidence="1" type="ORF">ASZ90_007394</name>
</gene>
<evidence type="ECO:0000313" key="1">
    <source>
        <dbReference type="EMBL" id="KUG22811.1"/>
    </source>
</evidence>
<reference evidence="1" key="1">
    <citation type="journal article" date="2015" name="Proc. Natl. Acad. Sci. U.S.A.">
        <title>Networks of energetic and metabolic interactions define dynamics in microbial communities.</title>
        <authorList>
            <person name="Embree M."/>
            <person name="Liu J.K."/>
            <person name="Al-Bassam M.M."/>
            <person name="Zengler K."/>
        </authorList>
    </citation>
    <scope>NUCLEOTIDE SEQUENCE</scope>
</reference>
<accession>A0A0W8FPM6</accession>
<name>A0A0W8FPM6_9ZZZZ</name>
<organism evidence="1">
    <name type="scientific">hydrocarbon metagenome</name>
    <dbReference type="NCBI Taxonomy" id="938273"/>
    <lineage>
        <taxon>unclassified sequences</taxon>
        <taxon>metagenomes</taxon>
        <taxon>ecological metagenomes</taxon>
    </lineage>
</organism>
<comment type="caution">
    <text evidence="1">The sequence shown here is derived from an EMBL/GenBank/DDBJ whole genome shotgun (WGS) entry which is preliminary data.</text>
</comment>